<gene>
    <name evidence="1" type="ORF">M404DRAFT_164261</name>
</gene>
<evidence type="ECO:0000313" key="1">
    <source>
        <dbReference type="EMBL" id="KIN96056.1"/>
    </source>
</evidence>
<sequence>MVKDSFPFRPPSFCLYEEAVTTSGETDFSIMEMCIDAKPSLSYDPFEDPDAKSNNPFEKDTVEANDMRGEISMSVVAQFNSQFRIFAFSIIVVEDHARFVRWDRAGAIVSTCFNYLERSDLLANFFWRFSHLSHEERGYDSSV</sequence>
<dbReference type="AlphaFoldDB" id="A0A0C3JEK4"/>
<dbReference type="EMBL" id="KN832054">
    <property type="protein sequence ID" value="KIN96056.1"/>
    <property type="molecule type" value="Genomic_DNA"/>
</dbReference>
<evidence type="ECO:0000313" key="2">
    <source>
        <dbReference type="Proteomes" id="UP000054217"/>
    </source>
</evidence>
<reference evidence="1 2" key="1">
    <citation type="submission" date="2014-04" db="EMBL/GenBank/DDBJ databases">
        <authorList>
            <consortium name="DOE Joint Genome Institute"/>
            <person name="Kuo A."/>
            <person name="Kohler A."/>
            <person name="Costa M.D."/>
            <person name="Nagy L.G."/>
            <person name="Floudas D."/>
            <person name="Copeland A."/>
            <person name="Barry K.W."/>
            <person name="Cichocki N."/>
            <person name="Veneault-Fourrey C."/>
            <person name="LaButti K."/>
            <person name="Lindquist E.A."/>
            <person name="Lipzen A."/>
            <person name="Lundell T."/>
            <person name="Morin E."/>
            <person name="Murat C."/>
            <person name="Sun H."/>
            <person name="Tunlid A."/>
            <person name="Henrissat B."/>
            <person name="Grigoriev I.V."/>
            <person name="Hibbett D.S."/>
            <person name="Martin F."/>
            <person name="Nordberg H.P."/>
            <person name="Cantor M.N."/>
            <person name="Hua S.X."/>
        </authorList>
    </citation>
    <scope>NUCLEOTIDE SEQUENCE [LARGE SCALE GENOMIC DNA]</scope>
    <source>
        <strain evidence="1 2">Marx 270</strain>
    </source>
</reference>
<reference evidence="2" key="2">
    <citation type="submission" date="2015-01" db="EMBL/GenBank/DDBJ databases">
        <title>Evolutionary Origins and Diversification of the Mycorrhizal Mutualists.</title>
        <authorList>
            <consortium name="DOE Joint Genome Institute"/>
            <consortium name="Mycorrhizal Genomics Consortium"/>
            <person name="Kohler A."/>
            <person name="Kuo A."/>
            <person name="Nagy L.G."/>
            <person name="Floudas D."/>
            <person name="Copeland A."/>
            <person name="Barry K.W."/>
            <person name="Cichocki N."/>
            <person name="Veneault-Fourrey C."/>
            <person name="LaButti K."/>
            <person name="Lindquist E.A."/>
            <person name="Lipzen A."/>
            <person name="Lundell T."/>
            <person name="Morin E."/>
            <person name="Murat C."/>
            <person name="Riley R."/>
            <person name="Ohm R."/>
            <person name="Sun H."/>
            <person name="Tunlid A."/>
            <person name="Henrissat B."/>
            <person name="Grigoriev I.V."/>
            <person name="Hibbett D.S."/>
            <person name="Martin F."/>
        </authorList>
    </citation>
    <scope>NUCLEOTIDE SEQUENCE [LARGE SCALE GENOMIC DNA]</scope>
    <source>
        <strain evidence="2">Marx 270</strain>
    </source>
</reference>
<protein>
    <recommendedName>
        <fullName evidence="3">Fungal-type protein kinase domain-containing protein</fullName>
    </recommendedName>
</protein>
<dbReference type="OrthoDB" id="2739948at2759"/>
<dbReference type="InParanoid" id="A0A0C3JEK4"/>
<dbReference type="Proteomes" id="UP000054217">
    <property type="component" value="Unassembled WGS sequence"/>
</dbReference>
<feature type="non-terminal residue" evidence="1">
    <location>
        <position position="143"/>
    </location>
</feature>
<dbReference type="HOGENOM" id="CLU_138079_0_0_1"/>
<organism evidence="1 2">
    <name type="scientific">Pisolithus tinctorius Marx 270</name>
    <dbReference type="NCBI Taxonomy" id="870435"/>
    <lineage>
        <taxon>Eukaryota</taxon>
        <taxon>Fungi</taxon>
        <taxon>Dikarya</taxon>
        <taxon>Basidiomycota</taxon>
        <taxon>Agaricomycotina</taxon>
        <taxon>Agaricomycetes</taxon>
        <taxon>Agaricomycetidae</taxon>
        <taxon>Boletales</taxon>
        <taxon>Sclerodermatineae</taxon>
        <taxon>Pisolithaceae</taxon>
        <taxon>Pisolithus</taxon>
    </lineage>
</organism>
<evidence type="ECO:0008006" key="3">
    <source>
        <dbReference type="Google" id="ProtNLM"/>
    </source>
</evidence>
<keyword evidence="2" id="KW-1185">Reference proteome</keyword>
<proteinExistence type="predicted"/>
<accession>A0A0C3JEK4</accession>
<name>A0A0C3JEK4_PISTI</name>